<protein>
    <submittedName>
        <fullName evidence="1">Uncharacterized protein</fullName>
    </submittedName>
</protein>
<dbReference type="EMBL" id="MU128912">
    <property type="protein sequence ID" value="KAF9520377.1"/>
    <property type="molecule type" value="Genomic_DNA"/>
</dbReference>
<reference evidence="1" key="1">
    <citation type="journal article" date="2020" name="Nat. Commun.">
        <title>Large-scale genome sequencing of mycorrhizal fungi provides insights into the early evolution of symbiotic traits.</title>
        <authorList>
            <person name="Miyauchi S."/>
            <person name="Kiss E."/>
            <person name="Kuo A."/>
            <person name="Drula E."/>
            <person name="Kohler A."/>
            <person name="Sanchez-Garcia M."/>
            <person name="Morin E."/>
            <person name="Andreopoulos B."/>
            <person name="Barry K.W."/>
            <person name="Bonito G."/>
            <person name="Buee M."/>
            <person name="Carver A."/>
            <person name="Chen C."/>
            <person name="Cichocki N."/>
            <person name="Clum A."/>
            <person name="Culley D."/>
            <person name="Crous P.W."/>
            <person name="Fauchery L."/>
            <person name="Girlanda M."/>
            <person name="Hayes R.D."/>
            <person name="Keri Z."/>
            <person name="LaButti K."/>
            <person name="Lipzen A."/>
            <person name="Lombard V."/>
            <person name="Magnuson J."/>
            <person name="Maillard F."/>
            <person name="Murat C."/>
            <person name="Nolan M."/>
            <person name="Ohm R.A."/>
            <person name="Pangilinan J."/>
            <person name="Pereira M.F."/>
            <person name="Perotto S."/>
            <person name="Peter M."/>
            <person name="Pfister S."/>
            <person name="Riley R."/>
            <person name="Sitrit Y."/>
            <person name="Stielow J.B."/>
            <person name="Szollosi G."/>
            <person name="Zifcakova L."/>
            <person name="Stursova M."/>
            <person name="Spatafora J.W."/>
            <person name="Tedersoo L."/>
            <person name="Vaario L.M."/>
            <person name="Yamada A."/>
            <person name="Yan M."/>
            <person name="Wang P."/>
            <person name="Xu J."/>
            <person name="Bruns T."/>
            <person name="Baldrian P."/>
            <person name="Vilgalys R."/>
            <person name="Dunand C."/>
            <person name="Henrissat B."/>
            <person name="Grigoriev I.V."/>
            <person name="Hibbett D."/>
            <person name="Nagy L.G."/>
            <person name="Martin F.M."/>
        </authorList>
    </citation>
    <scope>NUCLEOTIDE SEQUENCE</scope>
    <source>
        <strain evidence="1">UP504</strain>
    </source>
</reference>
<organism evidence="1 2">
    <name type="scientific">Hydnum rufescens UP504</name>
    <dbReference type="NCBI Taxonomy" id="1448309"/>
    <lineage>
        <taxon>Eukaryota</taxon>
        <taxon>Fungi</taxon>
        <taxon>Dikarya</taxon>
        <taxon>Basidiomycota</taxon>
        <taxon>Agaricomycotina</taxon>
        <taxon>Agaricomycetes</taxon>
        <taxon>Cantharellales</taxon>
        <taxon>Hydnaceae</taxon>
        <taxon>Hydnum</taxon>
    </lineage>
</organism>
<evidence type="ECO:0000313" key="2">
    <source>
        <dbReference type="Proteomes" id="UP000886523"/>
    </source>
</evidence>
<comment type="caution">
    <text evidence="1">The sequence shown here is derived from an EMBL/GenBank/DDBJ whole genome shotgun (WGS) entry which is preliminary data.</text>
</comment>
<keyword evidence="2" id="KW-1185">Reference proteome</keyword>
<proteinExistence type="predicted"/>
<name>A0A9P6BAP4_9AGAM</name>
<dbReference type="AlphaFoldDB" id="A0A9P6BAP4"/>
<gene>
    <name evidence="1" type="ORF">BS47DRAFT_759905</name>
</gene>
<dbReference type="Proteomes" id="UP000886523">
    <property type="component" value="Unassembled WGS sequence"/>
</dbReference>
<sequence>MGNVRRRIASWLNLVVRTHVLVGRLDHACGLLEELCAALPKCIHRSTYRILLSELRAVHRIGRYNAIAALAAKHLPAHEWQTILESLGDLISPEASVFSLTSSPSVSLVSSVKPSKTVENHMPSRLHRLRKTIRSRDPRLPLKLARFMQDYLNLGRTRALSLLYRRLRRLHRNSNIPPSPSPTVLWATAEMVLFRNQGLPVMAIQAIAHTFVCTVSLDEILRNLFWITWGYHHLGPPSLVSPSEDSVCLFHPLIPSQSSLTSFYPILADTPNHWAFLQMLSNIT</sequence>
<accession>A0A9P6BAP4</accession>
<evidence type="ECO:0000313" key="1">
    <source>
        <dbReference type="EMBL" id="KAF9520377.1"/>
    </source>
</evidence>